<dbReference type="EMBL" id="JAABOQ010000002">
    <property type="protein sequence ID" value="NER16873.1"/>
    <property type="molecule type" value="Genomic_DNA"/>
</dbReference>
<dbReference type="Gene3D" id="3.40.50.1110">
    <property type="entry name" value="SGNH hydrolase"/>
    <property type="match status" value="1"/>
</dbReference>
<sequence>MKLLKFLLIFLLVDQLLGYGVHQLFLSQDTGKFARSSYVINDSNDEVLLFGSSHMVRQYVPEIITKKTGLTCYNAGAEGQQLLYHTALLQMVLKRTTPKLVVLNIDEHWLFESDVAYSRLNDLNAYYSYHKDVLYPKLKEKSTFVPVKMFFKGYQKNSTLVHVVRYFFSPQGSFNGYKPLYGKMQGPSNKSHNNEALSENIDLFLVQNLELFINLARENGVKLLFVNSPYPEAKDFGNNKSLQKIKQIAKENKIPFYDHLNDGHFVGNYAMFNDPMHLNNEGSEKFTGLVADHINMEFPDLVNDSK</sequence>
<proteinExistence type="predicted"/>
<dbReference type="SUPFAM" id="SSF52266">
    <property type="entry name" value="SGNH hydrolase"/>
    <property type="match status" value="1"/>
</dbReference>
<name>A0A6M0CIS3_9FLAO</name>
<evidence type="ECO:0008006" key="3">
    <source>
        <dbReference type="Google" id="ProtNLM"/>
    </source>
</evidence>
<protein>
    <recommendedName>
        <fullName evidence="3">SGNH/GDSL hydrolase family protein</fullName>
    </recommendedName>
</protein>
<comment type="caution">
    <text evidence="1">The sequence shown here is derived from an EMBL/GenBank/DDBJ whole genome shotgun (WGS) entry which is preliminary data.</text>
</comment>
<dbReference type="GO" id="GO:0016788">
    <property type="term" value="F:hydrolase activity, acting on ester bonds"/>
    <property type="evidence" value="ECO:0007669"/>
    <property type="project" value="UniProtKB-ARBA"/>
</dbReference>
<keyword evidence="2" id="KW-1185">Reference proteome</keyword>
<accession>A0A6M0CIS3</accession>
<reference evidence="1 2" key="1">
    <citation type="submission" date="2020-01" db="EMBL/GenBank/DDBJ databases">
        <title>Spongiivirga citrea KCTC 32990T.</title>
        <authorList>
            <person name="Wang G."/>
        </authorList>
    </citation>
    <scope>NUCLEOTIDE SEQUENCE [LARGE SCALE GENOMIC DNA]</scope>
    <source>
        <strain evidence="1 2">KCTC 32990</strain>
    </source>
</reference>
<dbReference type="InterPro" id="IPR036514">
    <property type="entry name" value="SGNH_hydro_sf"/>
</dbReference>
<evidence type="ECO:0000313" key="1">
    <source>
        <dbReference type="EMBL" id="NER16873.1"/>
    </source>
</evidence>
<dbReference type="Proteomes" id="UP000474296">
    <property type="component" value="Unassembled WGS sequence"/>
</dbReference>
<gene>
    <name evidence="1" type="ORF">GWK10_06605</name>
</gene>
<organism evidence="1 2">
    <name type="scientific">Spongiivirga citrea</name>
    <dbReference type="NCBI Taxonomy" id="1481457"/>
    <lineage>
        <taxon>Bacteria</taxon>
        <taxon>Pseudomonadati</taxon>
        <taxon>Bacteroidota</taxon>
        <taxon>Flavobacteriia</taxon>
        <taxon>Flavobacteriales</taxon>
        <taxon>Flavobacteriaceae</taxon>
        <taxon>Spongiivirga</taxon>
    </lineage>
</organism>
<evidence type="ECO:0000313" key="2">
    <source>
        <dbReference type="Proteomes" id="UP000474296"/>
    </source>
</evidence>
<dbReference type="AlphaFoldDB" id="A0A6M0CIS3"/>